<keyword evidence="3" id="KW-1185">Reference proteome</keyword>
<organism evidence="2 3">
    <name type="scientific">Colwellia demingiae</name>
    <dbReference type="NCBI Taxonomy" id="89401"/>
    <lineage>
        <taxon>Bacteria</taxon>
        <taxon>Pseudomonadati</taxon>
        <taxon>Pseudomonadota</taxon>
        <taxon>Gammaproteobacteria</taxon>
        <taxon>Alteromonadales</taxon>
        <taxon>Colwelliaceae</taxon>
        <taxon>Colwellia</taxon>
    </lineage>
</organism>
<dbReference type="InterPro" id="IPR052340">
    <property type="entry name" value="RNase_Y/CdgJ"/>
</dbReference>
<dbReference type="PANTHER" id="PTHR33525:SF3">
    <property type="entry name" value="RIBONUCLEASE Y"/>
    <property type="match status" value="1"/>
</dbReference>
<dbReference type="Proteomes" id="UP000321822">
    <property type="component" value="Unassembled WGS sequence"/>
</dbReference>
<comment type="caution">
    <text evidence="2">The sequence shown here is derived from an EMBL/GenBank/DDBJ whole genome shotgun (WGS) entry which is preliminary data.</text>
</comment>
<proteinExistence type="predicted"/>
<reference evidence="2 3" key="1">
    <citation type="submission" date="2019-07" db="EMBL/GenBank/DDBJ databases">
        <title>Genomes of sea-ice associated Colwellia species.</title>
        <authorList>
            <person name="Bowman J.P."/>
        </authorList>
    </citation>
    <scope>NUCLEOTIDE SEQUENCE [LARGE SCALE GENOMIC DNA]</scope>
    <source>
        <strain evidence="2 3">ACAM 459</strain>
    </source>
</reference>
<dbReference type="SUPFAM" id="SSF109604">
    <property type="entry name" value="HD-domain/PDEase-like"/>
    <property type="match status" value="1"/>
</dbReference>
<dbReference type="Gene3D" id="1.10.3210.10">
    <property type="entry name" value="Hypothetical protein af1432"/>
    <property type="match status" value="1"/>
</dbReference>
<dbReference type="InterPro" id="IPR029016">
    <property type="entry name" value="GAF-like_dom_sf"/>
</dbReference>
<dbReference type="OrthoDB" id="9791419at2"/>
<accession>A0A5C6QDL3</accession>
<protein>
    <submittedName>
        <fullName evidence="2">HDOD domain-containing protein</fullName>
    </submittedName>
</protein>
<dbReference type="Pfam" id="PF08668">
    <property type="entry name" value="HDOD"/>
    <property type="match status" value="1"/>
</dbReference>
<dbReference type="InterPro" id="IPR013976">
    <property type="entry name" value="HDOD"/>
</dbReference>
<feature type="domain" description="HDOD" evidence="1">
    <location>
        <begin position="22"/>
        <end position="221"/>
    </location>
</feature>
<dbReference type="AlphaFoldDB" id="A0A5C6QDL3"/>
<gene>
    <name evidence="2" type="ORF">ESZ36_14825</name>
</gene>
<dbReference type="SUPFAM" id="SSF55781">
    <property type="entry name" value="GAF domain-like"/>
    <property type="match status" value="1"/>
</dbReference>
<dbReference type="RefSeq" id="WP_146789288.1">
    <property type="nucleotide sequence ID" value="NZ_VOLT01000007.1"/>
</dbReference>
<evidence type="ECO:0000313" key="2">
    <source>
        <dbReference type="EMBL" id="TWX66828.1"/>
    </source>
</evidence>
<name>A0A5C6QDL3_9GAMM</name>
<dbReference type="Pfam" id="PF01590">
    <property type="entry name" value="GAF"/>
    <property type="match status" value="1"/>
</dbReference>
<dbReference type="Gene3D" id="3.30.450.40">
    <property type="match status" value="1"/>
</dbReference>
<dbReference type="InterPro" id="IPR003018">
    <property type="entry name" value="GAF"/>
</dbReference>
<sequence>MINNQHPQTTAQWIDLIANSELPAITSTARMLDKFSNDDKSSLPKLSEAILHDQGLSSCLLKVANNIQHISINKVTTVSRASVVLGIQSVKNICLTAKLVSSLLASKSLDINVYEQLTQLMANSFYAGMLAKMMVPNYSEEIQEEVYLAAMLYRIGESAFWSAGGDTAKKLANYEAKSPQDFNQYCRQEMGINFGELSKGLAGTWNLSDLLIKALDQPTTRTDEVKVIYFADKLSAIIAKPEGCEEDYHELLKEISTIVGISVRQLTVRIEHTREQAEKLLSSYGAEILTERIKSLPTAEDFKSLGGDFDNKEVVSRDKALLNGFMKLTKLIKNSKDFNEYLQLALENLALTFAFDRSSFLMLVDNRARVKSRLVVNKNAQEDTSKINIDIKHSDNVIARVISTDTATLINDHQEVRWRDLITQEISEVIEDGAIAFVPVKIGGKAIGVICLQLLSPKQKIETQDFQQICAFIDHLNMCLTMIKYS</sequence>
<evidence type="ECO:0000259" key="1">
    <source>
        <dbReference type="PROSITE" id="PS51833"/>
    </source>
</evidence>
<dbReference type="EMBL" id="VOLT01000007">
    <property type="protein sequence ID" value="TWX66828.1"/>
    <property type="molecule type" value="Genomic_DNA"/>
</dbReference>
<dbReference type="PROSITE" id="PS51833">
    <property type="entry name" value="HDOD"/>
    <property type="match status" value="1"/>
</dbReference>
<dbReference type="PANTHER" id="PTHR33525">
    <property type="match status" value="1"/>
</dbReference>
<evidence type="ECO:0000313" key="3">
    <source>
        <dbReference type="Proteomes" id="UP000321822"/>
    </source>
</evidence>